<reference evidence="2" key="1">
    <citation type="submission" date="2016-10" db="EMBL/GenBank/DDBJ databases">
        <authorList>
            <person name="Varghese N."/>
            <person name="Submissions S."/>
        </authorList>
    </citation>
    <scope>NUCLEOTIDE SEQUENCE [LARGE SCALE GENOMIC DNA]</scope>
    <source>
        <strain evidence="2">DSM 14807</strain>
    </source>
</reference>
<sequence length="96" mass="11370">MKKDFTFIVYAENSFGILNRMINAFNRRRIRIRTLMASEDEQNPHTGSAGFILYTTEDMMRKVKPQIEKFIEVDHAHYEEGTAAFYQYLQQLSVEK</sequence>
<keyword evidence="2" id="KW-1185">Reference proteome</keyword>
<evidence type="ECO:0000313" key="2">
    <source>
        <dbReference type="Proteomes" id="UP000199537"/>
    </source>
</evidence>
<dbReference type="Gene3D" id="3.30.70.260">
    <property type="match status" value="1"/>
</dbReference>
<dbReference type="RefSeq" id="WP_092460139.1">
    <property type="nucleotide sequence ID" value="NZ_FPCJ01000001.1"/>
</dbReference>
<dbReference type="OrthoDB" id="1523722at2"/>
<proteinExistence type="predicted"/>
<dbReference type="EMBL" id="FPCJ01000001">
    <property type="protein sequence ID" value="SFV34288.1"/>
    <property type="molecule type" value="Genomic_DNA"/>
</dbReference>
<gene>
    <name evidence="1" type="ORF">SAMN05660895_1955</name>
</gene>
<protein>
    <submittedName>
        <fullName evidence="1">Acetolactate synthase-1/3 small subunit</fullName>
    </submittedName>
</protein>
<dbReference type="SUPFAM" id="SSF55021">
    <property type="entry name" value="ACT-like"/>
    <property type="match status" value="1"/>
</dbReference>
<dbReference type="InterPro" id="IPR045865">
    <property type="entry name" value="ACT-like_dom_sf"/>
</dbReference>
<dbReference type="STRING" id="1393122.SAMN05660895_1955"/>
<accession>A0A1I7NI12</accession>
<dbReference type="Proteomes" id="UP000199537">
    <property type="component" value="Unassembled WGS sequence"/>
</dbReference>
<organism evidence="1 2">
    <name type="scientific">Thermoflavifilum thermophilum</name>
    <dbReference type="NCBI Taxonomy" id="1393122"/>
    <lineage>
        <taxon>Bacteria</taxon>
        <taxon>Pseudomonadati</taxon>
        <taxon>Bacteroidota</taxon>
        <taxon>Chitinophagia</taxon>
        <taxon>Chitinophagales</taxon>
        <taxon>Chitinophagaceae</taxon>
        <taxon>Thermoflavifilum</taxon>
    </lineage>
</organism>
<evidence type="ECO:0000313" key="1">
    <source>
        <dbReference type="EMBL" id="SFV34288.1"/>
    </source>
</evidence>
<dbReference type="AlphaFoldDB" id="A0A1I7NI12"/>
<name>A0A1I7NI12_9BACT</name>